<dbReference type="Proteomes" id="UP000484164">
    <property type="component" value="Unassembled WGS sequence"/>
</dbReference>
<keyword evidence="2 7" id="KW-0813">Transport</keyword>
<organism evidence="10 11">
    <name type="scientific">Phaeocystidibacter marisrubri</name>
    <dbReference type="NCBI Taxonomy" id="1577780"/>
    <lineage>
        <taxon>Bacteria</taxon>
        <taxon>Pseudomonadati</taxon>
        <taxon>Bacteroidota</taxon>
        <taxon>Flavobacteriia</taxon>
        <taxon>Flavobacteriales</taxon>
        <taxon>Phaeocystidibacteraceae</taxon>
        <taxon>Phaeocystidibacter</taxon>
    </lineage>
</organism>
<comment type="caution">
    <text evidence="10">The sequence shown here is derived from an EMBL/GenBank/DDBJ whole genome shotgun (WGS) entry which is preliminary data.</text>
</comment>
<accession>A0A6L3ZHS0</accession>
<evidence type="ECO:0000256" key="4">
    <source>
        <dbReference type="ARBA" id="ARBA00022692"/>
    </source>
</evidence>
<dbReference type="OrthoDB" id="9795928at2"/>
<feature type="signal peptide" evidence="8">
    <location>
        <begin position="1"/>
        <end position="18"/>
    </location>
</feature>
<evidence type="ECO:0000313" key="10">
    <source>
        <dbReference type="EMBL" id="KAB2817566.1"/>
    </source>
</evidence>
<dbReference type="GO" id="GO:0015344">
    <property type="term" value="F:siderophore uptake transmembrane transporter activity"/>
    <property type="evidence" value="ECO:0007669"/>
    <property type="project" value="TreeGrafter"/>
</dbReference>
<dbReference type="Gene3D" id="2.40.170.20">
    <property type="entry name" value="TonB-dependent receptor, beta-barrel domain"/>
    <property type="match status" value="1"/>
</dbReference>
<keyword evidence="4 7" id="KW-0812">Transmembrane</keyword>
<evidence type="ECO:0000256" key="7">
    <source>
        <dbReference type="PROSITE-ProRule" id="PRU01360"/>
    </source>
</evidence>
<evidence type="ECO:0000313" key="11">
    <source>
        <dbReference type="Proteomes" id="UP000484164"/>
    </source>
</evidence>
<dbReference type="RefSeq" id="WP_151692203.1">
    <property type="nucleotide sequence ID" value="NZ_BMGX01000002.1"/>
</dbReference>
<keyword evidence="11" id="KW-1185">Reference proteome</keyword>
<dbReference type="Gene3D" id="2.170.130.10">
    <property type="entry name" value="TonB-dependent receptor, plug domain"/>
    <property type="match status" value="1"/>
</dbReference>
<keyword evidence="5 7" id="KW-0472">Membrane</keyword>
<name>A0A6L3ZHS0_9FLAO</name>
<dbReference type="InterPro" id="IPR012910">
    <property type="entry name" value="Plug_dom"/>
</dbReference>
<dbReference type="EMBL" id="WBVQ01000001">
    <property type="protein sequence ID" value="KAB2817566.1"/>
    <property type="molecule type" value="Genomic_DNA"/>
</dbReference>
<comment type="subcellular location">
    <subcellularLocation>
        <location evidence="1 7">Cell outer membrane</location>
        <topology evidence="1 7">Multi-pass membrane protein</topology>
    </subcellularLocation>
</comment>
<keyword evidence="6 7" id="KW-0998">Cell outer membrane</keyword>
<sequence>MKYFFSLFCLLSFTSVFAQRSVEVRVVDEQENGIQVFTVRIPGGSITDGLNGLAVLTLPNDRAVDLVIESDDYLTKVVHVSPSDLVVESQLEKRYTKLAPVTVYGSLTSDGPSTAESIDEDHLRNRAGNSLSESIDGLPGVHSVNTGVGISKPMIRGFVGTRVNVVQDGILQEGQQWGMDHGLEIDQFSVNSVSILTGVKTLEYGPASASGIVLANSDNTFPPLGFHGEVSGIAKSNNKAIGTSTSLSYRWRNVYVRGRFTLQDFGDYRVPAESFTYNGYNLTIPDGVLKNTAGTEINGNLDFGGYVGIHGYWKARVSRFSQKIGLFPGAMGIPRQFDISDVGNQRDVNIPYQRTVHDKIQVSYNSTYQQDFNGTWALEMAYQHNHREERSAPHAHGLNYVDPNNTLGIGLDLRTTQVSGKRKFNWLDAHWSVGGSAQFQENERSGWEFLLPTFSRQNYGVYALSDFVLGSWNISTGVRFDQAHMVVTGYEQPWYAAPDSLVERVPNFESNYWAKSFSLGAAKSWNDFQFTGQLSYSERIPAVAELASNGVHHGTFRHEVGNPDLELERGTLIELSVFKELVPRNGKGSFEFKVTGWAYLYSNYIFLNPTGEFSPLPDAGQIYAYEHAPAYISGMEIHLAYHASKYFNLSINSDQILESRNRETGGYLPFQPATSISLIPEFSNGAWKVGAEVVNTFAQNRVANNERQTPGYILLNAYAQYSIQLGDVSSLELRLRGQNLTNAEYLRHISRYRILNLPEQGINLILQVAYKF</sequence>
<evidence type="ECO:0000259" key="9">
    <source>
        <dbReference type="Pfam" id="PF07715"/>
    </source>
</evidence>
<dbReference type="InterPro" id="IPR037066">
    <property type="entry name" value="Plug_dom_sf"/>
</dbReference>
<dbReference type="GO" id="GO:0044718">
    <property type="term" value="P:siderophore transmembrane transport"/>
    <property type="evidence" value="ECO:0007669"/>
    <property type="project" value="TreeGrafter"/>
</dbReference>
<dbReference type="PANTHER" id="PTHR30069">
    <property type="entry name" value="TONB-DEPENDENT OUTER MEMBRANE RECEPTOR"/>
    <property type="match status" value="1"/>
</dbReference>
<evidence type="ECO:0000256" key="3">
    <source>
        <dbReference type="ARBA" id="ARBA00022452"/>
    </source>
</evidence>
<dbReference type="Pfam" id="PF07715">
    <property type="entry name" value="Plug"/>
    <property type="match status" value="1"/>
</dbReference>
<evidence type="ECO:0000256" key="5">
    <source>
        <dbReference type="ARBA" id="ARBA00023136"/>
    </source>
</evidence>
<feature type="chain" id="PRO_5026953736" evidence="8">
    <location>
        <begin position="19"/>
        <end position="772"/>
    </location>
</feature>
<comment type="similarity">
    <text evidence="7">Belongs to the TonB-dependent receptor family.</text>
</comment>
<evidence type="ECO:0000256" key="2">
    <source>
        <dbReference type="ARBA" id="ARBA00022448"/>
    </source>
</evidence>
<keyword evidence="3 7" id="KW-1134">Transmembrane beta strand</keyword>
<dbReference type="PROSITE" id="PS52016">
    <property type="entry name" value="TONB_DEPENDENT_REC_3"/>
    <property type="match status" value="1"/>
</dbReference>
<evidence type="ECO:0000256" key="6">
    <source>
        <dbReference type="ARBA" id="ARBA00023237"/>
    </source>
</evidence>
<proteinExistence type="inferred from homology"/>
<dbReference type="PANTHER" id="PTHR30069:SF40">
    <property type="entry name" value="TONB-DEPENDENT RECEPTOR NMB0964-RELATED"/>
    <property type="match status" value="1"/>
</dbReference>
<evidence type="ECO:0000256" key="1">
    <source>
        <dbReference type="ARBA" id="ARBA00004571"/>
    </source>
</evidence>
<keyword evidence="10" id="KW-0675">Receptor</keyword>
<reference evidence="10 11" key="1">
    <citation type="submission" date="2019-10" db="EMBL/GenBank/DDBJ databases">
        <title>Genome sequence of Phaeocystidibacter marisrubri JCM30614 (type strain).</title>
        <authorList>
            <person name="Bowman J.P."/>
        </authorList>
    </citation>
    <scope>NUCLEOTIDE SEQUENCE [LARGE SCALE GENOMIC DNA]</scope>
    <source>
        <strain evidence="10 11">JCM 30614</strain>
    </source>
</reference>
<feature type="domain" description="TonB-dependent receptor plug" evidence="9">
    <location>
        <begin position="110"/>
        <end position="212"/>
    </location>
</feature>
<dbReference type="SUPFAM" id="SSF56935">
    <property type="entry name" value="Porins"/>
    <property type="match status" value="1"/>
</dbReference>
<keyword evidence="8" id="KW-0732">Signal</keyword>
<evidence type="ECO:0000256" key="8">
    <source>
        <dbReference type="SAM" id="SignalP"/>
    </source>
</evidence>
<protein>
    <submittedName>
        <fullName evidence="10">TonB-dependent receptor</fullName>
    </submittedName>
</protein>
<dbReference type="GO" id="GO:0009279">
    <property type="term" value="C:cell outer membrane"/>
    <property type="evidence" value="ECO:0007669"/>
    <property type="project" value="UniProtKB-SubCell"/>
</dbReference>
<gene>
    <name evidence="10" type="ORF">F8C82_03970</name>
</gene>
<dbReference type="InterPro" id="IPR039426">
    <property type="entry name" value="TonB-dep_rcpt-like"/>
</dbReference>
<dbReference type="AlphaFoldDB" id="A0A6L3ZHS0"/>
<dbReference type="InterPro" id="IPR036942">
    <property type="entry name" value="Beta-barrel_TonB_sf"/>
</dbReference>